<keyword evidence="1" id="KW-0472">Membrane</keyword>
<dbReference type="Proteomes" id="UP000286974">
    <property type="component" value="Unassembled WGS sequence"/>
</dbReference>
<comment type="caution">
    <text evidence="2">The sequence shown here is derived from an EMBL/GenBank/DDBJ whole genome shotgun (WGS) entry which is preliminary data.</text>
</comment>
<feature type="transmembrane region" description="Helical" evidence="1">
    <location>
        <begin position="7"/>
        <end position="28"/>
    </location>
</feature>
<keyword evidence="1" id="KW-0812">Transmembrane</keyword>
<organism evidence="2 3">
    <name type="scientific">Lentilactobacillus kosonis</name>
    <dbReference type="NCBI Taxonomy" id="2810561"/>
    <lineage>
        <taxon>Bacteria</taxon>
        <taxon>Bacillati</taxon>
        <taxon>Bacillota</taxon>
        <taxon>Bacilli</taxon>
        <taxon>Lactobacillales</taxon>
        <taxon>Lactobacillaceae</taxon>
        <taxon>Lentilactobacillus</taxon>
    </lineage>
</organism>
<accession>A0A401FNJ4</accession>
<evidence type="ECO:0000256" key="1">
    <source>
        <dbReference type="SAM" id="Phobius"/>
    </source>
</evidence>
<dbReference type="InterPro" id="IPR036166">
    <property type="entry name" value="YxeA-like_sf"/>
</dbReference>
<sequence>MKRRNVIISLIIVVIIFVGLFAAGYGWYLRNYGGIPYYTQITTKGERIGDSYKQYKYDQAGYDQMEVSLD</sequence>
<evidence type="ECO:0000313" key="3">
    <source>
        <dbReference type="Proteomes" id="UP000286974"/>
    </source>
</evidence>
<dbReference type="RefSeq" id="WP_369689734.1">
    <property type="nucleotide sequence ID" value="NZ_BEXA01000005.1"/>
</dbReference>
<dbReference type="AlphaFoldDB" id="A0A401FNJ4"/>
<evidence type="ECO:0000313" key="2">
    <source>
        <dbReference type="EMBL" id="GAY73959.1"/>
    </source>
</evidence>
<name>A0A401FNJ4_9LACO</name>
<keyword evidence="3" id="KW-1185">Reference proteome</keyword>
<reference evidence="2 3" key="1">
    <citation type="submission" date="2017-11" db="EMBL/GenBank/DDBJ databases">
        <title>Draft Genome Sequence of Lactobacillus curieae NBRC 111893 isolated from Koso, a Japanese sugar-Vegetable Fermented Beverage.</title>
        <authorList>
            <person name="Chiou T.Y."/>
            <person name="Oshima K."/>
            <person name="Suda W."/>
            <person name="Hattori M."/>
            <person name="Takahashi T."/>
        </authorList>
    </citation>
    <scope>NUCLEOTIDE SEQUENCE [LARGE SCALE GENOMIC DNA]</scope>
    <source>
        <strain evidence="2 3">NBRC111893</strain>
    </source>
</reference>
<dbReference type="EMBL" id="BEXA01000005">
    <property type="protein sequence ID" value="GAY73959.1"/>
    <property type="molecule type" value="Genomic_DNA"/>
</dbReference>
<protein>
    <submittedName>
        <fullName evidence="2">Uncharacterized protein</fullName>
    </submittedName>
</protein>
<keyword evidence="1" id="KW-1133">Transmembrane helix</keyword>
<dbReference type="SUPFAM" id="SSF159121">
    <property type="entry name" value="BC4932-like"/>
    <property type="match status" value="1"/>
</dbReference>
<gene>
    <name evidence="2" type="ORF">NBRC111893_2105</name>
</gene>
<proteinExistence type="predicted"/>